<name>A0ACC2JKB4_9PEZI</name>
<gene>
    <name evidence="1" type="ORF">O1611_g5681</name>
</gene>
<dbReference type="EMBL" id="JAPUUL010001237">
    <property type="protein sequence ID" value="KAJ8127955.1"/>
    <property type="molecule type" value="Genomic_DNA"/>
</dbReference>
<keyword evidence="2" id="KW-1185">Reference proteome</keyword>
<sequence>MPEPPRKRQRRHLNYDKCQFCRKAKKACTPVERVWPQKCERCIELELQCSENSRAAGAPPIIPPQPISQVTEATQIQKLRDLSLRAAWLQRIDTYQNSLQTTAASLSELFTLYTYVRTHRKRTASVSEVIEEEKHSLYADLLSESVSSTNPMIALVAVSLETTVQTFPQNQYGEAPSRESVDSLWKSGDLSTALYVQETMLLENSGREATHADVQKYCDIYSEMVEHLGTITRGNVPAVPPLHNLLTWTGGKISLPLDSTQGHLVLMKDYMGRSLLHVALDLGVNEDIVRSIGFNKALITKDLWGRLPIHIASSGNSEAMVDYFIEKGANLDAKDQEGHSAIVYASAIGNETIVRLLPVHERSTNNDIAISIGYAAKNGHTTVVRLLLERGAMVYMGDVLYKAARSGHIAVVRLLLERVGNASIEVALEGVARTKHIAVFQYLLKKCPDADMKELLFAAAGEGDTAITQLLLDNGASINHQDYDGHTPLSLAAWIGNEDVVQLLLEYGADPNITDNEGLTPLQAAIKNGHRDIAKILETAVCP</sequence>
<evidence type="ECO:0000313" key="2">
    <source>
        <dbReference type="Proteomes" id="UP001153332"/>
    </source>
</evidence>
<reference evidence="1" key="1">
    <citation type="submission" date="2022-12" db="EMBL/GenBank/DDBJ databases">
        <title>Genome Sequence of Lasiodiplodia mahajangana.</title>
        <authorList>
            <person name="Buettner E."/>
        </authorList>
    </citation>
    <scope>NUCLEOTIDE SEQUENCE</scope>
    <source>
        <strain evidence="1">VT137</strain>
    </source>
</reference>
<proteinExistence type="predicted"/>
<evidence type="ECO:0000313" key="1">
    <source>
        <dbReference type="EMBL" id="KAJ8127955.1"/>
    </source>
</evidence>
<protein>
    <submittedName>
        <fullName evidence="1">Uncharacterized protein</fullName>
    </submittedName>
</protein>
<accession>A0ACC2JKB4</accession>
<comment type="caution">
    <text evidence="1">The sequence shown here is derived from an EMBL/GenBank/DDBJ whole genome shotgun (WGS) entry which is preliminary data.</text>
</comment>
<dbReference type="Proteomes" id="UP001153332">
    <property type="component" value="Unassembled WGS sequence"/>
</dbReference>
<organism evidence="1 2">
    <name type="scientific">Lasiodiplodia mahajangana</name>
    <dbReference type="NCBI Taxonomy" id="1108764"/>
    <lineage>
        <taxon>Eukaryota</taxon>
        <taxon>Fungi</taxon>
        <taxon>Dikarya</taxon>
        <taxon>Ascomycota</taxon>
        <taxon>Pezizomycotina</taxon>
        <taxon>Dothideomycetes</taxon>
        <taxon>Dothideomycetes incertae sedis</taxon>
        <taxon>Botryosphaeriales</taxon>
        <taxon>Botryosphaeriaceae</taxon>
        <taxon>Lasiodiplodia</taxon>
    </lineage>
</organism>